<evidence type="ECO:0000256" key="1">
    <source>
        <dbReference type="SAM" id="MobiDB-lite"/>
    </source>
</evidence>
<feature type="region of interest" description="Disordered" evidence="1">
    <location>
        <begin position="35"/>
        <end position="76"/>
    </location>
</feature>
<feature type="compositionally biased region" description="Low complexity" evidence="1">
    <location>
        <begin position="40"/>
        <end position="54"/>
    </location>
</feature>
<organism evidence="2">
    <name type="scientific">Bactrocera latifrons</name>
    <name type="common">Malaysian fruit fly</name>
    <name type="synonym">Chaetodacus latifrons</name>
    <dbReference type="NCBI Taxonomy" id="174628"/>
    <lineage>
        <taxon>Eukaryota</taxon>
        <taxon>Metazoa</taxon>
        <taxon>Ecdysozoa</taxon>
        <taxon>Arthropoda</taxon>
        <taxon>Hexapoda</taxon>
        <taxon>Insecta</taxon>
        <taxon>Pterygota</taxon>
        <taxon>Neoptera</taxon>
        <taxon>Endopterygota</taxon>
        <taxon>Diptera</taxon>
        <taxon>Brachycera</taxon>
        <taxon>Muscomorpha</taxon>
        <taxon>Tephritoidea</taxon>
        <taxon>Tephritidae</taxon>
        <taxon>Bactrocera</taxon>
        <taxon>Bactrocera</taxon>
    </lineage>
</organism>
<dbReference type="AlphaFoldDB" id="A0A0K8UY20"/>
<reference evidence="2" key="1">
    <citation type="submission" date="2015-06" db="EMBL/GenBank/DDBJ databases">
        <authorList>
            <person name="Hoefler B.C."/>
            <person name="Straight P.D."/>
        </authorList>
    </citation>
    <scope>NUCLEOTIDE SEQUENCE</scope>
</reference>
<dbReference type="EMBL" id="GDHF01020876">
    <property type="protein sequence ID" value="JAI31438.1"/>
    <property type="molecule type" value="Transcribed_RNA"/>
</dbReference>
<feature type="non-terminal residue" evidence="2">
    <location>
        <position position="1"/>
    </location>
</feature>
<sequence>TEKGVQVTRTTVPLIKEKRSLQCKKLRTSPLPTQVSVHFSSSSQPALSLKSPLPSSVPMPPLSASPLDTSVSVSDRNYTDEGSAEFCRYNNNNNNNDEVVKIMKQQTDILKTAAEDSKRLKEDIVEAIREHNSLLKSFIFLIEKFICKL</sequence>
<gene>
    <name evidence="2" type="ORF">c2_g1_i1</name>
</gene>
<proteinExistence type="predicted"/>
<name>A0A0K8UY20_BACLA</name>
<protein>
    <submittedName>
        <fullName evidence="2">Uncharacterized protein</fullName>
    </submittedName>
</protein>
<accession>A0A0K8UY20</accession>
<evidence type="ECO:0000313" key="2">
    <source>
        <dbReference type="EMBL" id="JAI31438.1"/>
    </source>
</evidence>